<evidence type="ECO:0000313" key="7">
    <source>
        <dbReference type="Proteomes" id="UP000325161"/>
    </source>
</evidence>
<dbReference type="InterPro" id="IPR050950">
    <property type="entry name" value="HTH-type_LysR_regulators"/>
</dbReference>
<dbReference type="PANTHER" id="PTHR30419">
    <property type="entry name" value="HTH-TYPE TRANSCRIPTIONAL REGULATOR YBHD"/>
    <property type="match status" value="1"/>
</dbReference>
<dbReference type="InterPro" id="IPR036388">
    <property type="entry name" value="WH-like_DNA-bd_sf"/>
</dbReference>
<dbReference type="SUPFAM" id="SSF53850">
    <property type="entry name" value="Periplasmic binding protein-like II"/>
    <property type="match status" value="1"/>
</dbReference>
<dbReference type="PRINTS" id="PR00039">
    <property type="entry name" value="HTHLYSR"/>
</dbReference>
<evidence type="ECO:0000256" key="4">
    <source>
        <dbReference type="ARBA" id="ARBA00023163"/>
    </source>
</evidence>
<evidence type="ECO:0000256" key="1">
    <source>
        <dbReference type="ARBA" id="ARBA00009437"/>
    </source>
</evidence>
<dbReference type="Pfam" id="PF03466">
    <property type="entry name" value="LysR_substrate"/>
    <property type="match status" value="1"/>
</dbReference>
<dbReference type="AlphaFoldDB" id="A0A5C0AZI9"/>
<evidence type="ECO:0000256" key="3">
    <source>
        <dbReference type="ARBA" id="ARBA00023125"/>
    </source>
</evidence>
<dbReference type="InterPro" id="IPR000847">
    <property type="entry name" value="LysR_HTH_N"/>
</dbReference>
<proteinExistence type="inferred from homology"/>
<keyword evidence="3" id="KW-0238">DNA-binding</keyword>
<dbReference type="KEGG" id="pacr:FXN63_08275"/>
<evidence type="ECO:0000259" key="5">
    <source>
        <dbReference type="PROSITE" id="PS50931"/>
    </source>
</evidence>
<dbReference type="Gene3D" id="1.10.10.10">
    <property type="entry name" value="Winged helix-like DNA-binding domain superfamily/Winged helix DNA-binding domain"/>
    <property type="match status" value="1"/>
</dbReference>
<dbReference type="Gene3D" id="3.40.190.10">
    <property type="entry name" value="Periplasmic binding protein-like II"/>
    <property type="match status" value="2"/>
</dbReference>
<dbReference type="GO" id="GO:0003700">
    <property type="term" value="F:DNA-binding transcription factor activity"/>
    <property type="evidence" value="ECO:0007669"/>
    <property type="project" value="InterPro"/>
</dbReference>
<dbReference type="OrthoDB" id="8707631at2"/>
<protein>
    <submittedName>
        <fullName evidence="6">LysR family transcriptional regulator</fullName>
    </submittedName>
</protein>
<dbReference type="Pfam" id="PF00126">
    <property type="entry name" value="HTH_1"/>
    <property type="match status" value="1"/>
</dbReference>
<dbReference type="Proteomes" id="UP000325161">
    <property type="component" value="Chromosome"/>
</dbReference>
<sequence length="301" mass="32993">MNGLHFLRTFVAVARHGSFSEAAEQVGVTQAAVSFQMRSLETELGRKLFDRSGRLAILNAEARELVPEVESLLNAWERIRKPRGKTGELVGSVTVGALVSCMSTLLHVVSRLKMDHPGLDVRVLHGQTNGLAARVLAGELDAAFVVECSHLSPALSWLPMYREPLVILAHADAHGDDAVSVLTGNPYLRFDASQRTGALAERTLREMGVSIEAFMELNSITELAALVEQGFGVTVVPRLRDALWADNPKLRVIALPEHVRTPHRSIGMIERSDHARQDVTTYIREQCARMWSCQEGSTAAG</sequence>
<evidence type="ECO:0000256" key="2">
    <source>
        <dbReference type="ARBA" id="ARBA00023015"/>
    </source>
</evidence>
<accession>A0A5C0AZI9</accession>
<feature type="domain" description="HTH lysR-type" evidence="5">
    <location>
        <begin position="1"/>
        <end position="59"/>
    </location>
</feature>
<reference evidence="6 7" key="1">
    <citation type="submission" date="2019-08" db="EMBL/GenBank/DDBJ databases">
        <title>Amphibian skin-associated Pigmentiphaga: genome sequence and occurrence across geography and hosts.</title>
        <authorList>
            <person name="Bletz M.C."/>
            <person name="Bunk B."/>
            <person name="Sproeer C."/>
            <person name="Biwer P."/>
            <person name="Reiter S."/>
            <person name="Rabemananjara F.C.E."/>
            <person name="Schulz S."/>
            <person name="Overmann J."/>
            <person name="Vences M."/>
        </authorList>
    </citation>
    <scope>NUCLEOTIDE SEQUENCE [LARGE SCALE GENOMIC DNA]</scope>
    <source>
        <strain evidence="6 7">Mada1488</strain>
    </source>
</reference>
<evidence type="ECO:0000313" key="6">
    <source>
        <dbReference type="EMBL" id="QEI05847.1"/>
    </source>
</evidence>
<dbReference type="SUPFAM" id="SSF46785">
    <property type="entry name" value="Winged helix' DNA-binding domain"/>
    <property type="match status" value="1"/>
</dbReference>
<dbReference type="EMBL" id="CP043046">
    <property type="protein sequence ID" value="QEI05847.1"/>
    <property type="molecule type" value="Genomic_DNA"/>
</dbReference>
<name>A0A5C0AZI9_9BURK</name>
<dbReference type="InterPro" id="IPR036390">
    <property type="entry name" value="WH_DNA-bd_sf"/>
</dbReference>
<keyword evidence="7" id="KW-1185">Reference proteome</keyword>
<dbReference type="PROSITE" id="PS50931">
    <property type="entry name" value="HTH_LYSR"/>
    <property type="match status" value="1"/>
</dbReference>
<dbReference type="RefSeq" id="WP_148814230.1">
    <property type="nucleotide sequence ID" value="NZ_CP043046.1"/>
</dbReference>
<dbReference type="GO" id="GO:0003677">
    <property type="term" value="F:DNA binding"/>
    <property type="evidence" value="ECO:0007669"/>
    <property type="project" value="UniProtKB-KW"/>
</dbReference>
<comment type="similarity">
    <text evidence="1">Belongs to the LysR transcriptional regulatory family.</text>
</comment>
<dbReference type="InterPro" id="IPR005119">
    <property type="entry name" value="LysR_subst-bd"/>
</dbReference>
<keyword evidence="2" id="KW-0805">Transcription regulation</keyword>
<keyword evidence="4" id="KW-0804">Transcription</keyword>
<dbReference type="GO" id="GO:0005829">
    <property type="term" value="C:cytosol"/>
    <property type="evidence" value="ECO:0007669"/>
    <property type="project" value="TreeGrafter"/>
</dbReference>
<organism evidence="6 7">
    <name type="scientific">Pigmentiphaga aceris</name>
    <dbReference type="NCBI Taxonomy" id="1940612"/>
    <lineage>
        <taxon>Bacteria</taxon>
        <taxon>Pseudomonadati</taxon>
        <taxon>Pseudomonadota</taxon>
        <taxon>Betaproteobacteria</taxon>
        <taxon>Burkholderiales</taxon>
        <taxon>Alcaligenaceae</taxon>
        <taxon>Pigmentiphaga</taxon>
    </lineage>
</organism>
<gene>
    <name evidence="6" type="ORF">FXN63_08275</name>
</gene>